<dbReference type="AlphaFoldDB" id="A0A438BU74"/>
<evidence type="ECO:0000313" key="1">
    <source>
        <dbReference type="EMBL" id="RVW14427.1"/>
    </source>
</evidence>
<dbReference type="Proteomes" id="UP000288805">
    <property type="component" value="Unassembled WGS sequence"/>
</dbReference>
<dbReference type="EMBL" id="QGNW01002619">
    <property type="protein sequence ID" value="RVW14427.1"/>
    <property type="molecule type" value="Genomic_DNA"/>
</dbReference>
<organism evidence="1 2">
    <name type="scientific">Vitis vinifera</name>
    <name type="common">Grape</name>
    <dbReference type="NCBI Taxonomy" id="29760"/>
    <lineage>
        <taxon>Eukaryota</taxon>
        <taxon>Viridiplantae</taxon>
        <taxon>Streptophyta</taxon>
        <taxon>Embryophyta</taxon>
        <taxon>Tracheophyta</taxon>
        <taxon>Spermatophyta</taxon>
        <taxon>Magnoliopsida</taxon>
        <taxon>eudicotyledons</taxon>
        <taxon>Gunneridae</taxon>
        <taxon>Pentapetalae</taxon>
        <taxon>rosids</taxon>
        <taxon>Vitales</taxon>
        <taxon>Vitaceae</taxon>
        <taxon>Viteae</taxon>
        <taxon>Vitis</taxon>
    </lineage>
</organism>
<protein>
    <submittedName>
        <fullName evidence="1">Uncharacterized protein</fullName>
    </submittedName>
</protein>
<evidence type="ECO:0000313" key="2">
    <source>
        <dbReference type="Proteomes" id="UP000288805"/>
    </source>
</evidence>
<reference evidence="1 2" key="1">
    <citation type="journal article" date="2018" name="PLoS Genet.">
        <title>Population sequencing reveals clonal diversity and ancestral inbreeding in the grapevine cultivar Chardonnay.</title>
        <authorList>
            <person name="Roach M.J."/>
            <person name="Johnson D.L."/>
            <person name="Bohlmann J."/>
            <person name="van Vuuren H.J."/>
            <person name="Jones S.J."/>
            <person name="Pretorius I.S."/>
            <person name="Schmidt S.A."/>
            <person name="Borneman A.R."/>
        </authorList>
    </citation>
    <scope>NUCLEOTIDE SEQUENCE [LARGE SCALE GENOMIC DNA]</scope>
    <source>
        <strain evidence="2">cv. Chardonnay</strain>
        <tissue evidence="1">Leaf</tissue>
    </source>
</reference>
<gene>
    <name evidence="1" type="ORF">CK203_090775</name>
</gene>
<comment type="caution">
    <text evidence="1">The sequence shown here is derived from an EMBL/GenBank/DDBJ whole genome shotgun (WGS) entry which is preliminary data.</text>
</comment>
<proteinExistence type="predicted"/>
<name>A0A438BU74_VITVI</name>
<sequence length="372" mass="40685">MVSHIREDLRLPGRCGPLSGPIDPGGKCPGTSKVVRSVIGRVTRGPARMMPCGQACKGGYFHRCILSSGMSLRGVFPDGCLLGSLWFWSPINRGPQTFWDSFGHFLPPKFSFLLPLSSIFFPSYNSHYCFPIIVSFAFPTVPIYCLTTTLVAAYLVGDPVIPPIAIGDYFEFVVLWDTIWTLQHVECRVILGRPLVGVCPVCRAKGSAQVWALGLCWLTTAYLSCFSMLARGGVASTSATSKGKQGVRSRKDIKRTNTEKPTELLLIGSLRRVSAFRMGKGIFSLFALIPSIQLVTGLPDSTKSATKGHVVVSGPWAGSYEKEEKGLAGRVGGEVVQETQSFILSILPSLLPRVLELDEHHTLRDLPFYEEV</sequence>
<accession>A0A438BU74</accession>